<proteinExistence type="inferred from homology"/>
<dbReference type="SMART" id="SM00397">
    <property type="entry name" value="t_SNARE"/>
    <property type="match status" value="1"/>
</dbReference>
<dbReference type="InterPro" id="IPR006011">
    <property type="entry name" value="Syntaxin_N"/>
</dbReference>
<dbReference type="CDD" id="cd15840">
    <property type="entry name" value="SNARE_Qa"/>
    <property type="match status" value="1"/>
</dbReference>
<dbReference type="FunFam" id="1.20.5.110:FF:000059">
    <property type="entry name" value="Related to syntaxin 12"/>
    <property type="match status" value="1"/>
</dbReference>
<dbReference type="InterPro" id="IPR000727">
    <property type="entry name" value="T_SNARE_dom"/>
</dbReference>
<dbReference type="SUPFAM" id="SSF47661">
    <property type="entry name" value="t-snare proteins"/>
    <property type="match status" value="1"/>
</dbReference>
<dbReference type="Pfam" id="PF05739">
    <property type="entry name" value="SNARE"/>
    <property type="match status" value="1"/>
</dbReference>
<dbReference type="Gene3D" id="1.20.5.110">
    <property type="match status" value="1"/>
</dbReference>
<evidence type="ECO:0000259" key="5">
    <source>
        <dbReference type="PROSITE" id="PS50192"/>
    </source>
</evidence>
<dbReference type="InterPro" id="IPR006012">
    <property type="entry name" value="Syntaxin/epimorphin_CS"/>
</dbReference>
<keyword evidence="4" id="KW-0472">Membrane</keyword>
<dbReference type="EMBL" id="MVBO01000009">
    <property type="protein sequence ID" value="OZJ05874.1"/>
    <property type="molecule type" value="Genomic_DNA"/>
</dbReference>
<organism evidence="6 7">
    <name type="scientific">Bifiguratus adelaidae</name>
    <dbReference type="NCBI Taxonomy" id="1938954"/>
    <lineage>
        <taxon>Eukaryota</taxon>
        <taxon>Fungi</taxon>
        <taxon>Fungi incertae sedis</taxon>
        <taxon>Mucoromycota</taxon>
        <taxon>Mucoromycotina</taxon>
        <taxon>Endogonomycetes</taxon>
        <taxon>Endogonales</taxon>
        <taxon>Endogonales incertae sedis</taxon>
        <taxon>Bifiguratus</taxon>
    </lineage>
</organism>
<keyword evidence="7" id="KW-1185">Reference proteome</keyword>
<keyword evidence="4" id="KW-1133">Transmembrane helix</keyword>
<comment type="similarity">
    <text evidence="1 2">Belongs to the syntaxin family.</text>
</comment>
<dbReference type="Proteomes" id="UP000242875">
    <property type="component" value="Unassembled WGS sequence"/>
</dbReference>
<dbReference type="InterPro" id="IPR045242">
    <property type="entry name" value="Syntaxin"/>
</dbReference>
<dbReference type="PROSITE" id="PS00914">
    <property type="entry name" value="SYNTAXIN"/>
    <property type="match status" value="1"/>
</dbReference>
<protein>
    <recommendedName>
        <fullName evidence="5">t-SNARE coiled-coil homology domain-containing protein</fullName>
    </recommendedName>
</protein>
<accession>A0A261Y5X1</accession>
<dbReference type="GO" id="GO:0012505">
    <property type="term" value="C:endomembrane system"/>
    <property type="evidence" value="ECO:0007669"/>
    <property type="project" value="TreeGrafter"/>
</dbReference>
<dbReference type="Pfam" id="PF14523">
    <property type="entry name" value="Syntaxin_2"/>
    <property type="match status" value="1"/>
</dbReference>
<dbReference type="PROSITE" id="PS50192">
    <property type="entry name" value="T_SNARE"/>
    <property type="match status" value="1"/>
</dbReference>
<feature type="transmembrane region" description="Helical" evidence="4">
    <location>
        <begin position="260"/>
        <end position="281"/>
    </location>
</feature>
<dbReference type="AlphaFoldDB" id="A0A261Y5X1"/>
<evidence type="ECO:0000313" key="6">
    <source>
        <dbReference type="EMBL" id="OZJ05874.1"/>
    </source>
</evidence>
<dbReference type="PANTHER" id="PTHR19957">
    <property type="entry name" value="SYNTAXIN"/>
    <property type="match status" value="1"/>
</dbReference>
<evidence type="ECO:0000256" key="1">
    <source>
        <dbReference type="ARBA" id="ARBA00009063"/>
    </source>
</evidence>
<dbReference type="GO" id="GO:0006886">
    <property type="term" value="P:intracellular protein transport"/>
    <property type="evidence" value="ECO:0007669"/>
    <property type="project" value="InterPro"/>
</dbReference>
<dbReference type="GO" id="GO:0000149">
    <property type="term" value="F:SNARE binding"/>
    <property type="evidence" value="ECO:0007669"/>
    <property type="project" value="TreeGrafter"/>
</dbReference>
<feature type="domain" description="T-SNARE coiled-coil homology" evidence="5">
    <location>
        <begin position="187"/>
        <end position="249"/>
    </location>
</feature>
<dbReference type="GO" id="GO:0048278">
    <property type="term" value="P:vesicle docking"/>
    <property type="evidence" value="ECO:0007669"/>
    <property type="project" value="TreeGrafter"/>
</dbReference>
<comment type="caution">
    <text evidence="6">The sequence shown here is derived from an EMBL/GenBank/DDBJ whole genome shotgun (WGS) entry which is preliminary data.</text>
</comment>
<reference evidence="6 7" key="1">
    <citation type="journal article" date="2017" name="Mycologia">
        <title>Bifiguratus adelaidae, gen. et sp. nov., a new member of Mucoromycotina in endophytic and soil-dwelling habitats.</title>
        <authorList>
            <person name="Torres-Cruz T.J."/>
            <person name="Billingsley Tobias T.L."/>
            <person name="Almatruk M."/>
            <person name="Hesse C."/>
            <person name="Kuske C.R."/>
            <person name="Desiro A."/>
            <person name="Benucci G.M."/>
            <person name="Bonito G."/>
            <person name="Stajich J.E."/>
            <person name="Dunlap C."/>
            <person name="Arnold A.E."/>
            <person name="Porras-Alfaro A."/>
        </authorList>
    </citation>
    <scope>NUCLEOTIDE SEQUENCE [LARGE SCALE GENOMIC DNA]</scope>
    <source>
        <strain evidence="6 7">AZ0501</strain>
    </source>
</reference>
<feature type="region of interest" description="Disordered" evidence="3">
    <location>
        <begin position="1"/>
        <end position="26"/>
    </location>
</feature>
<gene>
    <name evidence="6" type="ORF">BZG36_00937</name>
</gene>
<dbReference type="Gene3D" id="1.20.58.70">
    <property type="match status" value="1"/>
</dbReference>
<dbReference type="GO" id="GO:0031201">
    <property type="term" value="C:SNARE complex"/>
    <property type="evidence" value="ECO:0007669"/>
    <property type="project" value="TreeGrafter"/>
</dbReference>
<evidence type="ECO:0000256" key="4">
    <source>
        <dbReference type="SAM" id="Phobius"/>
    </source>
</evidence>
<evidence type="ECO:0000256" key="2">
    <source>
        <dbReference type="RuleBase" id="RU003858"/>
    </source>
</evidence>
<evidence type="ECO:0000256" key="3">
    <source>
        <dbReference type="SAM" id="MobiDB-lite"/>
    </source>
</evidence>
<dbReference type="GO" id="GO:0005484">
    <property type="term" value="F:SNAP receptor activity"/>
    <property type="evidence" value="ECO:0007669"/>
    <property type="project" value="InterPro"/>
</dbReference>
<sequence>MSFNDLEQGFGGSQRGRGGREFGYSRLATGDDDQEYRSALSAISQQIFDVTKNVDSIQRLISQLGTSRDTPDMRNRLHNLTESTHDIVRDTTDAIKRLSTYQTNDANRMRQRKIEQSKLSKDFRKVVGDFQTAQRLSAQKQREYVAKAKAAHDVAEEEHTHEFTPLVDESQRRLQLQVADNEIEYNENLIAEREGEIREIEQGITELNEVFRSLATMVNEQETGIQSIESNVTNMAMNVRSAADELTTASRYQRSARNKMCCVLLLFAIVGSILTLILVAAR</sequence>
<name>A0A261Y5X1_9FUNG</name>
<keyword evidence="4" id="KW-0812">Transmembrane</keyword>
<dbReference type="GO" id="GO:0006906">
    <property type="term" value="P:vesicle fusion"/>
    <property type="evidence" value="ECO:0007669"/>
    <property type="project" value="TreeGrafter"/>
</dbReference>
<dbReference type="InterPro" id="IPR010989">
    <property type="entry name" value="SNARE"/>
</dbReference>
<dbReference type="OrthoDB" id="364348at2759"/>
<dbReference type="SMART" id="SM00503">
    <property type="entry name" value="SynN"/>
    <property type="match status" value="1"/>
</dbReference>
<evidence type="ECO:0000313" key="7">
    <source>
        <dbReference type="Proteomes" id="UP000242875"/>
    </source>
</evidence>
<dbReference type="PANTHER" id="PTHR19957:SF38">
    <property type="entry name" value="LD27581P"/>
    <property type="match status" value="1"/>
</dbReference>